<dbReference type="AlphaFoldDB" id="T0YHZ8"/>
<dbReference type="PANTHER" id="PTHR10458:SF22">
    <property type="entry name" value="PEPTIDE DEFORMYLASE"/>
    <property type="match status" value="1"/>
</dbReference>
<dbReference type="Pfam" id="PF01327">
    <property type="entry name" value="Pep_deformylase"/>
    <property type="match status" value="1"/>
</dbReference>
<dbReference type="InterPro" id="IPR036821">
    <property type="entry name" value="Peptide_deformylase_sf"/>
</dbReference>
<dbReference type="EMBL" id="AUZX01014295">
    <property type="protein sequence ID" value="EQD32678.1"/>
    <property type="molecule type" value="Genomic_DNA"/>
</dbReference>
<gene>
    <name evidence="2" type="ORF">B1A_19373</name>
</gene>
<dbReference type="InterPro" id="IPR023635">
    <property type="entry name" value="Peptide_deformylase"/>
</dbReference>
<name>T0YHZ8_9ZZZZ</name>
<comment type="caution">
    <text evidence="2">The sequence shown here is derived from an EMBL/GenBank/DDBJ whole genome shotgun (WGS) entry which is preliminary data.</text>
</comment>
<feature type="non-terminal residue" evidence="2">
    <location>
        <position position="101"/>
    </location>
</feature>
<organism evidence="2">
    <name type="scientific">mine drainage metagenome</name>
    <dbReference type="NCBI Taxonomy" id="410659"/>
    <lineage>
        <taxon>unclassified sequences</taxon>
        <taxon>metagenomes</taxon>
        <taxon>ecological metagenomes</taxon>
    </lineage>
</organism>
<evidence type="ECO:0000313" key="2">
    <source>
        <dbReference type="EMBL" id="EQD32678.1"/>
    </source>
</evidence>
<keyword evidence="2" id="KW-0378">Hydrolase</keyword>
<protein>
    <submittedName>
        <fullName evidence="2">Formylmethionine deformylase</fullName>
        <ecNumber evidence="2">3.5.1.88</ecNumber>
    </submittedName>
</protein>
<dbReference type="Gene3D" id="3.90.45.10">
    <property type="entry name" value="Peptide deformylase"/>
    <property type="match status" value="1"/>
</dbReference>
<dbReference type="PRINTS" id="PR01576">
    <property type="entry name" value="PDEFORMYLASE"/>
</dbReference>
<proteinExistence type="inferred from homology"/>
<evidence type="ECO:0000256" key="1">
    <source>
        <dbReference type="ARBA" id="ARBA00010759"/>
    </source>
</evidence>
<dbReference type="SUPFAM" id="SSF56420">
    <property type="entry name" value="Peptide deformylase"/>
    <property type="match status" value="1"/>
</dbReference>
<dbReference type="EC" id="3.5.1.88" evidence="2"/>
<comment type="similarity">
    <text evidence="1">Belongs to the polypeptide deformylase family.</text>
</comment>
<dbReference type="PANTHER" id="PTHR10458">
    <property type="entry name" value="PEPTIDE DEFORMYLASE"/>
    <property type="match status" value="1"/>
</dbReference>
<reference evidence="2" key="1">
    <citation type="submission" date="2013-08" db="EMBL/GenBank/DDBJ databases">
        <authorList>
            <person name="Mendez C."/>
            <person name="Richter M."/>
            <person name="Ferrer M."/>
            <person name="Sanchez J."/>
        </authorList>
    </citation>
    <scope>NUCLEOTIDE SEQUENCE</scope>
</reference>
<sequence>MNLLEVVTLPGEILSRKASQIVEIGDQIRDLAASMVELMYSSPGCVGLAANQVGHGESLFVLDVSSHKKTTTSHGLVVMLNPELIHVSDLETMREGCMSVP</sequence>
<dbReference type="GO" id="GO:0042586">
    <property type="term" value="F:peptide deformylase activity"/>
    <property type="evidence" value="ECO:0007669"/>
    <property type="project" value="UniProtKB-EC"/>
</dbReference>
<reference evidence="2" key="2">
    <citation type="journal article" date="2014" name="ISME J.">
        <title>Microbial stratification in low pH oxic and suboxic macroscopic growths along an acid mine drainage.</title>
        <authorList>
            <person name="Mendez-Garcia C."/>
            <person name="Mesa V."/>
            <person name="Sprenger R.R."/>
            <person name="Richter M."/>
            <person name="Diez M.S."/>
            <person name="Solano J."/>
            <person name="Bargiela R."/>
            <person name="Golyshina O.V."/>
            <person name="Manteca A."/>
            <person name="Ramos J.L."/>
            <person name="Gallego J.R."/>
            <person name="Llorente I."/>
            <person name="Martins Dos Santos V.A."/>
            <person name="Jensen O.N."/>
            <person name="Pelaez A.I."/>
            <person name="Sanchez J."/>
            <person name="Ferrer M."/>
        </authorList>
    </citation>
    <scope>NUCLEOTIDE SEQUENCE</scope>
</reference>
<accession>T0YHZ8</accession>